<keyword evidence="3" id="KW-1185">Reference proteome</keyword>
<gene>
    <name evidence="2" type="ORF">TRUGW13939_08180</name>
</gene>
<accession>A0A7H8R3W2</accession>
<proteinExistence type="predicted"/>
<organism evidence="2 3">
    <name type="scientific">Talaromyces rugulosus</name>
    <name type="common">Penicillium rugulosum</name>
    <dbReference type="NCBI Taxonomy" id="121627"/>
    <lineage>
        <taxon>Eukaryota</taxon>
        <taxon>Fungi</taxon>
        <taxon>Dikarya</taxon>
        <taxon>Ascomycota</taxon>
        <taxon>Pezizomycotina</taxon>
        <taxon>Eurotiomycetes</taxon>
        <taxon>Eurotiomycetidae</taxon>
        <taxon>Eurotiales</taxon>
        <taxon>Trichocomaceae</taxon>
        <taxon>Talaromyces</taxon>
        <taxon>Talaromyces sect. Islandici</taxon>
    </lineage>
</organism>
<evidence type="ECO:0000259" key="1">
    <source>
        <dbReference type="Pfam" id="PF01636"/>
    </source>
</evidence>
<feature type="domain" description="Aminoglycoside phosphotransferase" evidence="1">
    <location>
        <begin position="11"/>
        <end position="136"/>
    </location>
</feature>
<dbReference type="EMBL" id="CP055901">
    <property type="protein sequence ID" value="QKX61034.1"/>
    <property type="molecule type" value="Genomic_DNA"/>
</dbReference>
<dbReference type="AlphaFoldDB" id="A0A7H8R3W2"/>
<dbReference type="RefSeq" id="XP_035347209.1">
    <property type="nucleotide sequence ID" value="XM_035491316.1"/>
</dbReference>
<evidence type="ECO:0000313" key="2">
    <source>
        <dbReference type="EMBL" id="QKX61034.1"/>
    </source>
</evidence>
<dbReference type="InterPro" id="IPR011009">
    <property type="entry name" value="Kinase-like_dom_sf"/>
</dbReference>
<dbReference type="Pfam" id="PF01636">
    <property type="entry name" value="APH"/>
    <property type="match status" value="1"/>
</dbReference>
<dbReference type="PANTHER" id="PTHR21310:SF55">
    <property type="entry name" value="AMINOGLYCOSIDE PHOSPHOTRANSFERASE DOMAIN-CONTAINING PROTEIN"/>
    <property type="match status" value="1"/>
</dbReference>
<dbReference type="GeneID" id="55995669"/>
<dbReference type="Gene3D" id="3.90.1200.10">
    <property type="match status" value="1"/>
</dbReference>
<name>A0A7H8R3W2_TALRU</name>
<dbReference type="SUPFAM" id="SSF56112">
    <property type="entry name" value="Protein kinase-like (PK-like)"/>
    <property type="match status" value="1"/>
</dbReference>
<reference evidence="3" key="1">
    <citation type="submission" date="2020-06" db="EMBL/GenBank/DDBJ databases">
        <title>A chromosome-scale genome assembly of Talaromyces rugulosus W13939.</title>
        <authorList>
            <person name="Wang B."/>
            <person name="Guo L."/>
            <person name="Ye K."/>
            <person name="Wang L."/>
        </authorList>
    </citation>
    <scope>NUCLEOTIDE SEQUENCE [LARGE SCALE GENOMIC DNA]</scope>
    <source>
        <strain evidence="3">W13939</strain>
    </source>
</reference>
<dbReference type="PANTHER" id="PTHR21310">
    <property type="entry name" value="AMINOGLYCOSIDE PHOSPHOTRANSFERASE-RELATED-RELATED"/>
    <property type="match status" value="1"/>
</dbReference>
<sequence>MGNIGDTEFEHLILEKLPGVTLEKTWPALEAQEKARIADEVVALLGEIRKLHSPHIKTALLHRKALRPHIRDIAGFNQERFGEFLNNEHISKYVSARTDCLHSMSNVLSHGDLDWSNILVADKTVSGIIDWECSGYFPEYWEWVGIKRFSETLKSDDSWFQLLERRMRPPKCTQREGMWELEKLHKALGQYKQWGLIPEDRQANRARGWDEVCKIVGLGFESAPPIDYAISTVHPWWIENRDE</sequence>
<protein>
    <recommendedName>
        <fullName evidence="1">Aminoglycoside phosphotransferase domain-containing protein</fullName>
    </recommendedName>
</protein>
<dbReference type="InterPro" id="IPR051678">
    <property type="entry name" value="AGP_Transferase"/>
</dbReference>
<dbReference type="OrthoDB" id="8300194at2759"/>
<dbReference type="InterPro" id="IPR002575">
    <property type="entry name" value="Aminoglycoside_PTrfase"/>
</dbReference>
<dbReference type="KEGG" id="trg:TRUGW13939_08180"/>
<evidence type="ECO:0000313" key="3">
    <source>
        <dbReference type="Proteomes" id="UP000509510"/>
    </source>
</evidence>
<dbReference type="Proteomes" id="UP000509510">
    <property type="component" value="Chromosome IV"/>
</dbReference>